<dbReference type="RefSeq" id="WP_212963817.1">
    <property type="nucleotide sequence ID" value="NZ_BOQT01000022.1"/>
</dbReference>
<dbReference type="InterPro" id="IPR051048">
    <property type="entry name" value="Peptidase_S8/S53_subtilisin"/>
</dbReference>
<gene>
    <name evidence="8" type="primary">isp</name>
    <name evidence="8" type="ORF">J1TS3_40100</name>
</gene>
<evidence type="ECO:0000256" key="5">
    <source>
        <dbReference type="PROSITE-ProRule" id="PRU01240"/>
    </source>
</evidence>
<keyword evidence="3 5" id="KW-0378">Hydrolase</keyword>
<feature type="domain" description="Peptidase S8/S53" evidence="7">
    <location>
        <begin position="40"/>
        <end position="283"/>
    </location>
</feature>
<dbReference type="GO" id="GO:0006508">
    <property type="term" value="P:proteolysis"/>
    <property type="evidence" value="ECO:0007669"/>
    <property type="project" value="UniProtKB-KW"/>
</dbReference>
<name>A0ABQ4KAY6_9BACI</name>
<dbReference type="InterPro" id="IPR023827">
    <property type="entry name" value="Peptidase_S8_Asp-AS"/>
</dbReference>
<keyword evidence="4 5" id="KW-0720">Serine protease</keyword>
<accession>A0ABQ4KAY6</accession>
<evidence type="ECO:0000313" key="8">
    <source>
        <dbReference type="EMBL" id="GIN22876.1"/>
    </source>
</evidence>
<organism evidence="8 9">
    <name type="scientific">Siminovitchia fordii</name>
    <dbReference type="NCBI Taxonomy" id="254759"/>
    <lineage>
        <taxon>Bacteria</taxon>
        <taxon>Bacillati</taxon>
        <taxon>Bacillota</taxon>
        <taxon>Bacilli</taxon>
        <taxon>Bacillales</taxon>
        <taxon>Bacillaceae</taxon>
        <taxon>Siminovitchia</taxon>
    </lineage>
</organism>
<dbReference type="PRINTS" id="PR00723">
    <property type="entry name" value="SUBTILISIN"/>
</dbReference>
<comment type="caution">
    <text evidence="8">The sequence shown here is derived from an EMBL/GenBank/DDBJ whole genome shotgun (WGS) entry which is preliminary data.</text>
</comment>
<evidence type="ECO:0000259" key="7">
    <source>
        <dbReference type="Pfam" id="PF00082"/>
    </source>
</evidence>
<feature type="active site" description="Charge relay system" evidence="5">
    <location>
        <position position="244"/>
    </location>
</feature>
<dbReference type="Pfam" id="PF00082">
    <property type="entry name" value="Peptidase_S8"/>
    <property type="match status" value="1"/>
</dbReference>
<dbReference type="PROSITE" id="PS00136">
    <property type="entry name" value="SUBTILASE_ASP"/>
    <property type="match status" value="1"/>
</dbReference>
<dbReference type="InterPro" id="IPR034202">
    <property type="entry name" value="Subtilisin_Carlsberg-like"/>
</dbReference>
<comment type="similarity">
    <text evidence="1 5 6">Belongs to the peptidase S8 family.</text>
</comment>
<dbReference type="InterPro" id="IPR015500">
    <property type="entry name" value="Peptidase_S8_subtilisin-rel"/>
</dbReference>
<dbReference type="PROSITE" id="PS00138">
    <property type="entry name" value="SUBTILASE_SER"/>
    <property type="match status" value="1"/>
</dbReference>
<protein>
    <submittedName>
        <fullName evidence="8">Major intracellular serine protease</fullName>
    </submittedName>
</protein>
<reference evidence="8 9" key="1">
    <citation type="submission" date="2021-03" db="EMBL/GenBank/DDBJ databases">
        <title>Antimicrobial resistance genes in bacteria isolated from Japanese honey, and their potential for conferring macrolide and lincosamide resistance in the American foulbrood pathogen Paenibacillus larvae.</title>
        <authorList>
            <person name="Okamoto M."/>
            <person name="Kumagai M."/>
            <person name="Kanamori H."/>
            <person name="Takamatsu D."/>
        </authorList>
    </citation>
    <scope>NUCLEOTIDE SEQUENCE [LARGE SCALE GENOMIC DNA]</scope>
    <source>
        <strain evidence="8 9">J1TS3</strain>
    </source>
</reference>
<dbReference type="InterPro" id="IPR022398">
    <property type="entry name" value="Peptidase_S8_His-AS"/>
</dbReference>
<evidence type="ECO:0000256" key="6">
    <source>
        <dbReference type="RuleBase" id="RU003355"/>
    </source>
</evidence>
<dbReference type="GO" id="GO:0008233">
    <property type="term" value="F:peptidase activity"/>
    <property type="evidence" value="ECO:0007669"/>
    <property type="project" value="UniProtKB-KW"/>
</dbReference>
<proteinExistence type="inferred from homology"/>
<dbReference type="SUPFAM" id="SSF52743">
    <property type="entry name" value="Subtilisin-like"/>
    <property type="match status" value="1"/>
</dbReference>
<dbReference type="CDD" id="cd07477">
    <property type="entry name" value="Peptidases_S8_Subtilisin_subset"/>
    <property type="match status" value="1"/>
</dbReference>
<evidence type="ECO:0000256" key="1">
    <source>
        <dbReference type="ARBA" id="ARBA00011073"/>
    </source>
</evidence>
<keyword evidence="2 5" id="KW-0645">Protease</keyword>
<feature type="active site" description="Charge relay system" evidence="5">
    <location>
        <position position="86"/>
    </location>
</feature>
<feature type="active site" description="Charge relay system" evidence="5">
    <location>
        <position position="49"/>
    </location>
</feature>
<dbReference type="Proteomes" id="UP000680279">
    <property type="component" value="Unassembled WGS sequence"/>
</dbReference>
<dbReference type="EMBL" id="BOQT01000022">
    <property type="protein sequence ID" value="GIN22876.1"/>
    <property type="molecule type" value="Genomic_DNA"/>
</dbReference>
<evidence type="ECO:0000256" key="3">
    <source>
        <dbReference type="ARBA" id="ARBA00022801"/>
    </source>
</evidence>
<dbReference type="InterPro" id="IPR000209">
    <property type="entry name" value="Peptidase_S8/S53_dom"/>
</dbReference>
<dbReference type="InterPro" id="IPR036852">
    <property type="entry name" value="Peptidase_S8/S53_dom_sf"/>
</dbReference>
<dbReference type="PROSITE" id="PS00137">
    <property type="entry name" value="SUBTILASE_HIS"/>
    <property type="match status" value="1"/>
</dbReference>
<dbReference type="PROSITE" id="PS51892">
    <property type="entry name" value="SUBTILASE"/>
    <property type="match status" value="1"/>
</dbReference>
<dbReference type="PANTHER" id="PTHR43399:SF4">
    <property type="entry name" value="CELL WALL-ASSOCIATED PROTEASE"/>
    <property type="match status" value="1"/>
</dbReference>
<dbReference type="Gene3D" id="3.40.50.200">
    <property type="entry name" value="Peptidase S8/S53 domain"/>
    <property type="match status" value="1"/>
</dbReference>
<dbReference type="PANTHER" id="PTHR43399">
    <property type="entry name" value="SUBTILISIN-RELATED"/>
    <property type="match status" value="1"/>
</dbReference>
<evidence type="ECO:0000256" key="4">
    <source>
        <dbReference type="ARBA" id="ARBA00022825"/>
    </source>
</evidence>
<evidence type="ECO:0000256" key="2">
    <source>
        <dbReference type="ARBA" id="ARBA00022670"/>
    </source>
</evidence>
<keyword evidence="9" id="KW-1185">Reference proteome</keyword>
<evidence type="ECO:0000313" key="9">
    <source>
        <dbReference type="Proteomes" id="UP000680279"/>
    </source>
</evidence>
<sequence>MKQLVQGIPFRVVQQINEINEVPKGIELIQAPKIWQETKGEGVKIAVLDTGCDINHPDLKDRIIGGKNFTDDDSGNPEIFQDYNGHGTHVAGTIAATENNIGVVGVAPEANLLIVKVLNRNGSGQHDWIISGIHYAIEQNADIISMSLGGPDDNPELYQAIKQAVAQNILVVCAAGNDGDGDDSTDEFGFPGRYNEVICIGAVNSERLSSDFTSSHDEVDLVAPGEEILSTYLNGRYAILSGTSMATPHVTGALALIKVLANKQFGRQLSEPELYAQLIKRTVPLGFSPKLEGNGIVYLTVPEYLVKVFDQEFADTIIKACTGNVPLRV</sequence>
<dbReference type="InterPro" id="IPR023828">
    <property type="entry name" value="Peptidase_S8_Ser-AS"/>
</dbReference>